<keyword evidence="3" id="KW-1185">Reference proteome</keyword>
<keyword evidence="1" id="KW-0472">Membrane</keyword>
<keyword evidence="1" id="KW-0812">Transmembrane</keyword>
<name>A0A4R9G118_9LEPT</name>
<sequence length="315" mass="34383">MQVVLKNGSTGGVGSAESLRLFALERQMVPLSVGDIGPVKGSFKLPKVSAPDGLPILLQVTYNGVNYNKIIPPVPIMRTRPQEVTVYDKTTDRAAIKTKSLLQVVRTKDALVVYKVSILTNNTIPPKSFQNENDPIEIYVPTEATDISAQLTQGAGMAIPLQLKQGKNGWALDRAILPGSSQLFVTYAIPASDLASVNFKDRLLFEKQEGERVIFSKPKDMEVSYVGAGTVRSVKEEAPEDVKANIVSYPSPQYEITLSVSGGEAVVEPVSEQEREIQNGKIFVSTEKTIYGVVGIVSFLFFLSFAVGLKFRKKD</sequence>
<dbReference type="OrthoDB" id="339986at2"/>
<feature type="transmembrane region" description="Helical" evidence="1">
    <location>
        <begin position="290"/>
        <end position="309"/>
    </location>
</feature>
<proteinExistence type="predicted"/>
<evidence type="ECO:0000256" key="1">
    <source>
        <dbReference type="SAM" id="Phobius"/>
    </source>
</evidence>
<dbReference type="EMBL" id="RQEP01000010">
    <property type="protein sequence ID" value="TGK05098.1"/>
    <property type="molecule type" value="Genomic_DNA"/>
</dbReference>
<comment type="caution">
    <text evidence="2">The sequence shown here is derived from an EMBL/GenBank/DDBJ whole genome shotgun (WGS) entry which is preliminary data.</text>
</comment>
<keyword evidence="1" id="KW-1133">Transmembrane helix</keyword>
<gene>
    <name evidence="2" type="ORF">EHO59_09185</name>
</gene>
<accession>A0A4R9G118</accession>
<dbReference type="Proteomes" id="UP000297453">
    <property type="component" value="Unassembled WGS sequence"/>
</dbReference>
<reference evidence="2" key="1">
    <citation type="journal article" date="2019" name="PLoS Negl. Trop. Dis.">
        <title>Revisiting the worldwide diversity of Leptospira species in the environment.</title>
        <authorList>
            <person name="Vincent A.T."/>
            <person name="Schiettekatte O."/>
            <person name="Bourhy P."/>
            <person name="Veyrier F.J."/>
            <person name="Picardeau M."/>
        </authorList>
    </citation>
    <scope>NUCLEOTIDE SEQUENCE [LARGE SCALE GENOMIC DNA]</scope>
    <source>
        <strain evidence="2">SSS9</strain>
    </source>
</reference>
<organism evidence="2 3">
    <name type="scientific">Leptospira semungkisensis</name>
    <dbReference type="NCBI Taxonomy" id="2484985"/>
    <lineage>
        <taxon>Bacteria</taxon>
        <taxon>Pseudomonadati</taxon>
        <taxon>Spirochaetota</taxon>
        <taxon>Spirochaetia</taxon>
        <taxon>Leptospirales</taxon>
        <taxon>Leptospiraceae</taxon>
        <taxon>Leptospira</taxon>
    </lineage>
</organism>
<dbReference type="AlphaFoldDB" id="A0A4R9G118"/>
<evidence type="ECO:0000313" key="2">
    <source>
        <dbReference type="EMBL" id="TGK05098.1"/>
    </source>
</evidence>
<evidence type="ECO:0000313" key="3">
    <source>
        <dbReference type="Proteomes" id="UP000297453"/>
    </source>
</evidence>
<protein>
    <submittedName>
        <fullName evidence="2">Uncharacterized protein</fullName>
    </submittedName>
</protein>